<name>A0ABM3WCH8_ERIEU</name>
<sequence>MSSKRQMPTVEEAVIWKGTDLHFWWELFWSELEGIMFIETSQKEFITVVAESHDRNLTGRNMADNLEPSTFPMQKGSLNLLRQKWESNDYQKSECCLGSSRCKPFQPRESKLLEPEGGVALAREPSDPATPGSLREEMLSSEPGERSPENKSDNSREQRQSEILKEDSLSGRRRIERFSIALDELRSVFEDPRSGNRLSGPTEHGRKVRNYILRVEVFS</sequence>
<feature type="region of interest" description="Disordered" evidence="1">
    <location>
        <begin position="114"/>
        <end position="168"/>
    </location>
</feature>
<gene>
    <name evidence="3" type="primary">LOC132534362</name>
</gene>
<dbReference type="GeneID" id="132534362"/>
<dbReference type="RefSeq" id="XP_060034270.1">
    <property type="nucleotide sequence ID" value="XM_060178287.1"/>
</dbReference>
<dbReference type="Proteomes" id="UP001652624">
    <property type="component" value="Chromosome 18"/>
</dbReference>
<proteinExistence type="predicted"/>
<evidence type="ECO:0000313" key="2">
    <source>
        <dbReference type="Proteomes" id="UP001652624"/>
    </source>
</evidence>
<keyword evidence="2" id="KW-1185">Reference proteome</keyword>
<reference evidence="3" key="1">
    <citation type="submission" date="2025-08" db="UniProtKB">
        <authorList>
            <consortium name="RefSeq"/>
        </authorList>
    </citation>
    <scope>IDENTIFICATION</scope>
</reference>
<evidence type="ECO:0000256" key="1">
    <source>
        <dbReference type="SAM" id="MobiDB-lite"/>
    </source>
</evidence>
<evidence type="ECO:0000313" key="3">
    <source>
        <dbReference type="RefSeq" id="XP_060034270.1"/>
    </source>
</evidence>
<protein>
    <submittedName>
        <fullName evidence="3">Uncharacterized protein LOC132534362</fullName>
    </submittedName>
</protein>
<organism evidence="2 3">
    <name type="scientific">Erinaceus europaeus</name>
    <name type="common">Western European hedgehog</name>
    <dbReference type="NCBI Taxonomy" id="9365"/>
    <lineage>
        <taxon>Eukaryota</taxon>
        <taxon>Metazoa</taxon>
        <taxon>Chordata</taxon>
        <taxon>Craniata</taxon>
        <taxon>Vertebrata</taxon>
        <taxon>Euteleostomi</taxon>
        <taxon>Mammalia</taxon>
        <taxon>Eutheria</taxon>
        <taxon>Laurasiatheria</taxon>
        <taxon>Eulipotyphla</taxon>
        <taxon>Erinaceidae</taxon>
        <taxon>Erinaceinae</taxon>
        <taxon>Erinaceus</taxon>
    </lineage>
</organism>
<feature type="compositionally biased region" description="Basic and acidic residues" evidence="1">
    <location>
        <begin position="134"/>
        <end position="168"/>
    </location>
</feature>
<accession>A0ABM3WCH8</accession>